<evidence type="ECO:0000256" key="4">
    <source>
        <dbReference type="ARBA" id="ARBA00022679"/>
    </source>
</evidence>
<comment type="similarity">
    <text evidence="1 8">Belongs to the precorrin methyltransferase family.</text>
</comment>
<evidence type="ECO:0000256" key="6">
    <source>
        <dbReference type="ARBA" id="ARBA00023244"/>
    </source>
</evidence>
<keyword evidence="11" id="KW-1185">Reference proteome</keyword>
<dbReference type="InterPro" id="IPR035996">
    <property type="entry name" value="4pyrrol_Methylase_sf"/>
</dbReference>
<dbReference type="InterPro" id="IPR014776">
    <property type="entry name" value="4pyrrole_Mease_sub2"/>
</dbReference>
<protein>
    <recommendedName>
        <fullName evidence="2">uroporphyrinogen-III C-methyltransferase</fullName>
        <ecNumber evidence="2">2.1.1.107</ecNumber>
    </recommendedName>
</protein>
<keyword evidence="3 8" id="KW-0489">Methyltransferase</keyword>
<evidence type="ECO:0000256" key="3">
    <source>
        <dbReference type="ARBA" id="ARBA00022603"/>
    </source>
</evidence>
<reference evidence="11" key="1">
    <citation type="submission" date="2016-10" db="EMBL/GenBank/DDBJ databases">
        <authorList>
            <person name="Varghese N."/>
            <person name="Submissions S."/>
        </authorList>
    </citation>
    <scope>NUCLEOTIDE SEQUENCE [LARGE SCALE GENOMIC DNA]</scope>
    <source>
        <strain evidence="11">DSM 25811 / CCM 8410 / LMG 26954 / E90</strain>
    </source>
</reference>
<dbReference type="GO" id="GO:0004851">
    <property type="term" value="F:uroporphyrin-III C-methyltransferase activity"/>
    <property type="evidence" value="ECO:0007669"/>
    <property type="project" value="UniProtKB-EC"/>
</dbReference>
<dbReference type="InterPro" id="IPR050161">
    <property type="entry name" value="Siro_Cobalamin_biosynth"/>
</dbReference>
<dbReference type="Gene3D" id="3.40.1010.10">
    <property type="entry name" value="Cobalt-precorrin-4 Transmethylase, Domain 1"/>
    <property type="match status" value="1"/>
</dbReference>
<evidence type="ECO:0000256" key="8">
    <source>
        <dbReference type="RuleBase" id="RU003960"/>
    </source>
</evidence>
<dbReference type="Proteomes" id="UP000198757">
    <property type="component" value="Unassembled WGS sequence"/>
</dbReference>
<dbReference type="OrthoDB" id="9815856at2"/>
<feature type="domain" description="Tetrapyrrole methylase" evidence="9">
    <location>
        <begin position="19"/>
        <end position="229"/>
    </location>
</feature>
<organism evidence="10 11">
    <name type="scientific">Niabella drilacis (strain DSM 25811 / CCM 8410 / CCUG 62505 / LMG 26954 / E90)</name>
    <dbReference type="NCBI Taxonomy" id="1285928"/>
    <lineage>
        <taxon>Bacteria</taxon>
        <taxon>Pseudomonadati</taxon>
        <taxon>Bacteroidota</taxon>
        <taxon>Chitinophagia</taxon>
        <taxon>Chitinophagales</taxon>
        <taxon>Chitinophagaceae</taxon>
        <taxon>Niabella</taxon>
    </lineage>
</organism>
<comment type="pathway">
    <text evidence="7">Porphyrin-containing compound metabolism; siroheme biosynthesis; precorrin-2 from uroporphyrinogen III: step 1/1.</text>
</comment>
<evidence type="ECO:0000256" key="1">
    <source>
        <dbReference type="ARBA" id="ARBA00005879"/>
    </source>
</evidence>
<evidence type="ECO:0000313" key="10">
    <source>
        <dbReference type="EMBL" id="SDC89284.1"/>
    </source>
</evidence>
<dbReference type="NCBIfam" id="NF004790">
    <property type="entry name" value="PRK06136.1"/>
    <property type="match status" value="1"/>
</dbReference>
<name>A0A1G6QBK1_NIADE</name>
<dbReference type="RefSeq" id="WP_090389939.1">
    <property type="nucleotide sequence ID" value="NZ_FMZO01000004.1"/>
</dbReference>
<dbReference type="FunFam" id="3.40.1010.10:FF:000001">
    <property type="entry name" value="Siroheme synthase"/>
    <property type="match status" value="1"/>
</dbReference>
<sequence length="291" mass="31786">MLLQHTSSVKKQPHKSAGKVILAGAGPGDPDLITVKAADALRSADVVLADRLVSDVILHRYVSPAAEIVYVGKECSKKRSVPQSTINELLVHYALQGKLVVRLKGGDVSIFSNILDELQTLTQHSISYEIIPGVTAALGAAAYSGMPLTARGYATAVRFLTYYKSDVVTDAYWKELAATEDTLVFYMSSGTLDQVVEKLTAHHIAKEKQLAVIEQATTCFQQVHTCSLFDYANTLKGAVLASPSLVVVGKVVALHQQFGWLENSHSQQLYFKPVTEEMIRVHQQNNLKHAI</sequence>
<dbReference type="InterPro" id="IPR000878">
    <property type="entry name" value="4pyrrol_Mease"/>
</dbReference>
<dbReference type="SUPFAM" id="SSF53790">
    <property type="entry name" value="Tetrapyrrole methylase"/>
    <property type="match status" value="1"/>
</dbReference>
<evidence type="ECO:0000256" key="5">
    <source>
        <dbReference type="ARBA" id="ARBA00022691"/>
    </source>
</evidence>
<dbReference type="CDD" id="cd11642">
    <property type="entry name" value="SUMT"/>
    <property type="match status" value="1"/>
</dbReference>
<dbReference type="AlphaFoldDB" id="A0A1G6QBK1"/>
<dbReference type="GO" id="GO:0032259">
    <property type="term" value="P:methylation"/>
    <property type="evidence" value="ECO:0007669"/>
    <property type="project" value="UniProtKB-KW"/>
</dbReference>
<evidence type="ECO:0000256" key="2">
    <source>
        <dbReference type="ARBA" id="ARBA00012162"/>
    </source>
</evidence>
<gene>
    <name evidence="10" type="ORF">SAMN04487894_104335</name>
</gene>
<evidence type="ECO:0000259" key="9">
    <source>
        <dbReference type="Pfam" id="PF00590"/>
    </source>
</evidence>
<keyword evidence="4 8" id="KW-0808">Transferase</keyword>
<dbReference type="Pfam" id="PF00590">
    <property type="entry name" value="TP_methylase"/>
    <property type="match status" value="1"/>
</dbReference>
<dbReference type="STRING" id="1285928.SAMN04487894_104335"/>
<dbReference type="PANTHER" id="PTHR45790">
    <property type="entry name" value="SIROHEME SYNTHASE-RELATED"/>
    <property type="match status" value="1"/>
</dbReference>
<dbReference type="PANTHER" id="PTHR45790:SF3">
    <property type="entry name" value="S-ADENOSYL-L-METHIONINE-DEPENDENT UROPORPHYRINOGEN III METHYLTRANSFERASE, CHLOROPLASTIC"/>
    <property type="match status" value="1"/>
</dbReference>
<dbReference type="Gene3D" id="3.30.950.10">
    <property type="entry name" value="Methyltransferase, Cobalt-precorrin-4 Transmethylase, Domain 2"/>
    <property type="match status" value="1"/>
</dbReference>
<dbReference type="PROSITE" id="PS00840">
    <property type="entry name" value="SUMT_2"/>
    <property type="match status" value="1"/>
</dbReference>
<dbReference type="InterPro" id="IPR014777">
    <property type="entry name" value="4pyrrole_Mease_sub1"/>
</dbReference>
<accession>A0A1G6QBK1</accession>
<keyword evidence="6" id="KW-0627">Porphyrin biosynthesis</keyword>
<dbReference type="NCBIfam" id="TIGR01469">
    <property type="entry name" value="cobA_cysG_Cterm"/>
    <property type="match status" value="1"/>
</dbReference>
<dbReference type="EMBL" id="FMZO01000004">
    <property type="protein sequence ID" value="SDC89284.1"/>
    <property type="molecule type" value="Genomic_DNA"/>
</dbReference>
<proteinExistence type="inferred from homology"/>
<evidence type="ECO:0000313" key="11">
    <source>
        <dbReference type="Proteomes" id="UP000198757"/>
    </source>
</evidence>
<dbReference type="GO" id="GO:0019354">
    <property type="term" value="P:siroheme biosynthetic process"/>
    <property type="evidence" value="ECO:0007669"/>
    <property type="project" value="InterPro"/>
</dbReference>
<dbReference type="InterPro" id="IPR006366">
    <property type="entry name" value="CobA/CysG_C"/>
</dbReference>
<dbReference type="EC" id="2.1.1.107" evidence="2"/>
<dbReference type="InterPro" id="IPR003043">
    <property type="entry name" value="Uropor_MeTrfase_CS"/>
</dbReference>
<keyword evidence="5" id="KW-0949">S-adenosyl-L-methionine</keyword>
<evidence type="ECO:0000256" key="7">
    <source>
        <dbReference type="ARBA" id="ARBA00025705"/>
    </source>
</evidence>